<dbReference type="InterPro" id="IPR048494">
    <property type="entry name" value="Dit-like_N"/>
</dbReference>
<sequence length="214" mass="22203">MSLVGVFTKFRPEIGGIFFDATLDETSTLMTIVSSYPLEDASTANDNAVTKPLELTMTVAISDNPIKAMTAGEDNLSGLTSMGGSLVGGTALSMLSGGAAALGGLAATAGMTYANSGQSRSESALLSLRNLQRNKTLLKIVGVGSSYDNMLITKTQVKKVKGGEGAQEIIVEMQQITIVTRDDSAITTNSNLPKNDPVATQGQKSVNLGQVPVK</sequence>
<dbReference type="EMBL" id="AP025334">
    <property type="protein sequence ID" value="BDD52000.1"/>
    <property type="molecule type" value="Genomic_DNA"/>
</dbReference>
<gene>
    <name evidence="3" type="ORF">PDTA9734_34870</name>
</gene>
<dbReference type="Proteomes" id="UP001320460">
    <property type="component" value="Chromosome"/>
</dbReference>
<name>A0ABM7VXL8_9ENTR</name>
<accession>A0ABM7VXL8</accession>
<evidence type="ECO:0000256" key="1">
    <source>
        <dbReference type="SAM" id="MobiDB-lite"/>
    </source>
</evidence>
<evidence type="ECO:0000313" key="4">
    <source>
        <dbReference type="Proteomes" id="UP001320460"/>
    </source>
</evidence>
<evidence type="ECO:0000313" key="3">
    <source>
        <dbReference type="EMBL" id="BDD52000.1"/>
    </source>
</evidence>
<dbReference type="RefSeq" id="WP_108701645.1">
    <property type="nucleotide sequence ID" value="NZ_AP025334.1"/>
</dbReference>
<reference evidence="3 4" key="1">
    <citation type="submission" date="2021-12" db="EMBL/GenBank/DDBJ databases">
        <title>Complete genome sequence of Phytobacter diazotrophicus TA9734.</title>
        <authorList>
            <person name="Kubota H."/>
            <person name="Nakayama Y."/>
            <person name="Ariyoshi T."/>
        </authorList>
    </citation>
    <scope>NUCLEOTIDE SEQUENCE [LARGE SCALE GENOMIC DNA]</scope>
    <source>
        <strain evidence="3 4">TA9734</strain>
    </source>
</reference>
<feature type="domain" description="Dit-like phage tail protein N-terminal" evidence="2">
    <location>
        <begin position="19"/>
        <end position="182"/>
    </location>
</feature>
<keyword evidence="4" id="KW-1185">Reference proteome</keyword>
<organism evidence="3 4">
    <name type="scientific">Phytobacter diazotrophicus</name>
    <dbReference type="NCBI Taxonomy" id="395631"/>
    <lineage>
        <taxon>Bacteria</taxon>
        <taxon>Pseudomonadati</taxon>
        <taxon>Pseudomonadota</taxon>
        <taxon>Gammaproteobacteria</taxon>
        <taxon>Enterobacterales</taxon>
        <taxon>Enterobacteriaceae</taxon>
        <taxon>Phytobacter</taxon>
    </lineage>
</organism>
<protein>
    <recommendedName>
        <fullName evidence="2">Dit-like phage tail protein N-terminal domain-containing protein</fullName>
    </recommendedName>
</protein>
<proteinExistence type="predicted"/>
<evidence type="ECO:0000259" key="2">
    <source>
        <dbReference type="Pfam" id="PF21821"/>
    </source>
</evidence>
<dbReference type="Pfam" id="PF21821">
    <property type="entry name" value="Dit_like"/>
    <property type="match status" value="1"/>
</dbReference>
<feature type="compositionally biased region" description="Polar residues" evidence="1">
    <location>
        <begin position="188"/>
        <end position="208"/>
    </location>
</feature>
<feature type="region of interest" description="Disordered" evidence="1">
    <location>
        <begin position="188"/>
        <end position="214"/>
    </location>
</feature>